<keyword evidence="4" id="KW-1185">Reference proteome</keyword>
<dbReference type="Gene3D" id="3.40.50.1820">
    <property type="entry name" value="alpha/beta hydrolase"/>
    <property type="match status" value="1"/>
</dbReference>
<feature type="domain" description="Alpha/beta hydrolase fold-3" evidence="2">
    <location>
        <begin position="94"/>
        <end position="244"/>
    </location>
</feature>
<evidence type="ECO:0000259" key="2">
    <source>
        <dbReference type="Pfam" id="PF07859"/>
    </source>
</evidence>
<dbReference type="PANTHER" id="PTHR48081:SF8">
    <property type="entry name" value="ALPHA_BETA HYDROLASE FOLD-3 DOMAIN-CONTAINING PROTEIN-RELATED"/>
    <property type="match status" value="1"/>
</dbReference>
<dbReference type="SUPFAM" id="SSF53474">
    <property type="entry name" value="alpha/beta-Hydrolases"/>
    <property type="match status" value="1"/>
</dbReference>
<dbReference type="InterPro" id="IPR013094">
    <property type="entry name" value="AB_hydrolase_3"/>
</dbReference>
<dbReference type="Pfam" id="PF07859">
    <property type="entry name" value="Abhydrolase_3"/>
    <property type="match status" value="2"/>
</dbReference>
<organism evidence="3 4">
    <name type="scientific">Coniosporium apollinis</name>
    <dbReference type="NCBI Taxonomy" id="61459"/>
    <lineage>
        <taxon>Eukaryota</taxon>
        <taxon>Fungi</taxon>
        <taxon>Dikarya</taxon>
        <taxon>Ascomycota</taxon>
        <taxon>Pezizomycotina</taxon>
        <taxon>Dothideomycetes</taxon>
        <taxon>Dothideomycetes incertae sedis</taxon>
        <taxon>Coniosporium</taxon>
    </lineage>
</organism>
<dbReference type="PANTHER" id="PTHR48081">
    <property type="entry name" value="AB HYDROLASE SUPERFAMILY PROTEIN C4A8.06C"/>
    <property type="match status" value="1"/>
</dbReference>
<sequence length="391" mass="42437">MGSSNWSDLAKMDPELKEFLNKVGPLPSLADAPSVQAARDALAQAFSPVPGISAPENMDGVKKSEISIPVRDGSSIRALLYQPETPAKEGSPLVVLYHGGGWCLGVPEMAEVDCVNFVQQFGCVCISVDYRLAPEHPFPVPVEDSWDALKWIAAHASDLAADPSAGFIVGGASAGGNIAVILSHLARDESLSPPITGLWPNIPALISPDAIPEEYKDVIISHEQNAEAPAFNRKAYVFMISACLAPPFYVSISAPARQLHLDHYASFQSTNHRTDQYNPDPPSHPLFSPLLWPTGHKNLPPSYFQVCGMDPLRDEGLLYERILREECGIKTKLDVYPGLPHGFWGFFPHLKSSRAFMQDTIRGMAWLLGKEGEVGVVKNEEPAKVPAAAVL</sequence>
<gene>
    <name evidence="3" type="ORF">H2201_008588</name>
</gene>
<dbReference type="InterPro" id="IPR029058">
    <property type="entry name" value="AB_hydrolase_fold"/>
</dbReference>
<keyword evidence="1" id="KW-0378">Hydrolase</keyword>
<evidence type="ECO:0000313" key="3">
    <source>
        <dbReference type="EMBL" id="KAJ9656308.1"/>
    </source>
</evidence>
<evidence type="ECO:0000313" key="4">
    <source>
        <dbReference type="Proteomes" id="UP001172684"/>
    </source>
</evidence>
<proteinExistence type="predicted"/>
<comment type="caution">
    <text evidence="3">The sequence shown here is derived from an EMBL/GenBank/DDBJ whole genome shotgun (WGS) entry which is preliminary data.</text>
</comment>
<protein>
    <recommendedName>
        <fullName evidence="2">Alpha/beta hydrolase fold-3 domain-containing protein</fullName>
    </recommendedName>
</protein>
<feature type="domain" description="Alpha/beta hydrolase fold-3" evidence="2">
    <location>
        <begin position="274"/>
        <end position="344"/>
    </location>
</feature>
<accession>A0ABQ9NHT2</accession>
<evidence type="ECO:0000256" key="1">
    <source>
        <dbReference type="ARBA" id="ARBA00022801"/>
    </source>
</evidence>
<dbReference type="InterPro" id="IPR050300">
    <property type="entry name" value="GDXG_lipolytic_enzyme"/>
</dbReference>
<reference evidence="3" key="1">
    <citation type="submission" date="2022-10" db="EMBL/GenBank/DDBJ databases">
        <title>Culturing micro-colonial fungi from biological soil crusts in the Mojave desert and describing Neophaeococcomyces mojavensis, and introducing the new genera and species Taxawa tesnikishii.</title>
        <authorList>
            <person name="Kurbessoian T."/>
            <person name="Stajich J.E."/>
        </authorList>
    </citation>
    <scope>NUCLEOTIDE SEQUENCE</scope>
    <source>
        <strain evidence="3">TK_1</strain>
    </source>
</reference>
<dbReference type="Proteomes" id="UP001172684">
    <property type="component" value="Unassembled WGS sequence"/>
</dbReference>
<name>A0ABQ9NHT2_9PEZI</name>
<dbReference type="EMBL" id="JAPDRL010000129">
    <property type="protein sequence ID" value="KAJ9656308.1"/>
    <property type="molecule type" value="Genomic_DNA"/>
</dbReference>